<proteinExistence type="predicted"/>
<comment type="caution">
    <text evidence="3">The sequence shown here is derived from an EMBL/GenBank/DDBJ whole genome shotgun (WGS) entry which is preliminary data.</text>
</comment>
<dbReference type="Proteomes" id="UP000178240">
    <property type="component" value="Unassembled WGS sequence"/>
</dbReference>
<gene>
    <name evidence="3" type="ORF">A2744_04615</name>
</gene>
<accession>A0A1G1Y344</accession>
<keyword evidence="1" id="KW-0472">Membrane</keyword>
<sequence>MLINKFLLIIFLLLLAIPGNVSAAEPPDSLAEVNQETTDEFNVQEYDPADDRYYQAVVTKIIDEIYDDDLLIPAIERFSQLVEVKLLQGPKSGQTMELSYAPGSTGNGDQDLKVGEKILVVQTEQLGEEVHYIIDRYRIKSVVYLAIFFFILVAAFTGWKGIRSIIGLGFTIAVIVFYILPRIIEGGSPFITFLIGGLIIALISIYLGHGFNRRTTLAVLSTLITLIISIGVAIFAIKWAKMFGLGTEEAFYVQVGDLATINLRGLLLGGIIIGILGVLDDVTTAQAATVEEIYKANNKLSFRELTKRGLSVGHEHIVSLVNTLALAYVGASFPLLLLFKTQSYMPLWVTLNSERITEEIVRTLIGSSALVIAVPITTYLAAYYFFRFGTARVDK</sequence>
<feature type="chain" id="PRO_5009581487" description="YibE/F family protein" evidence="2">
    <location>
        <begin position="24"/>
        <end position="395"/>
    </location>
</feature>
<feature type="transmembrane region" description="Helical" evidence="1">
    <location>
        <begin position="190"/>
        <end position="208"/>
    </location>
</feature>
<keyword evidence="1" id="KW-0812">Transmembrane</keyword>
<dbReference type="PANTHER" id="PTHR41771:SF1">
    <property type="entry name" value="MEMBRANE PROTEIN"/>
    <property type="match status" value="1"/>
</dbReference>
<keyword evidence="1" id="KW-1133">Transmembrane helix</keyword>
<feature type="transmembrane region" description="Helical" evidence="1">
    <location>
        <begin position="217"/>
        <end position="239"/>
    </location>
</feature>
<dbReference type="STRING" id="1797535.A2744_04615"/>
<evidence type="ECO:0000313" key="4">
    <source>
        <dbReference type="Proteomes" id="UP000178240"/>
    </source>
</evidence>
<dbReference type="AlphaFoldDB" id="A0A1G1Y344"/>
<dbReference type="Pfam" id="PF07907">
    <property type="entry name" value="YibE_F"/>
    <property type="match status" value="1"/>
</dbReference>
<feature type="transmembrane region" description="Helical" evidence="1">
    <location>
        <begin position="259"/>
        <end position="279"/>
    </location>
</feature>
<organism evidence="3 4">
    <name type="scientific">Candidatus Buchananbacteria bacterium RIFCSPHIGHO2_01_FULL_44_11</name>
    <dbReference type="NCBI Taxonomy" id="1797535"/>
    <lineage>
        <taxon>Bacteria</taxon>
        <taxon>Candidatus Buchananiibacteriota</taxon>
    </lineage>
</organism>
<dbReference type="InterPro" id="IPR012507">
    <property type="entry name" value="YibE_F"/>
</dbReference>
<feature type="signal peptide" evidence="2">
    <location>
        <begin position="1"/>
        <end position="23"/>
    </location>
</feature>
<feature type="transmembrane region" description="Helical" evidence="1">
    <location>
        <begin position="360"/>
        <end position="386"/>
    </location>
</feature>
<evidence type="ECO:0008006" key="5">
    <source>
        <dbReference type="Google" id="ProtNLM"/>
    </source>
</evidence>
<evidence type="ECO:0000313" key="3">
    <source>
        <dbReference type="EMBL" id="OGY46246.1"/>
    </source>
</evidence>
<evidence type="ECO:0000256" key="1">
    <source>
        <dbReference type="SAM" id="Phobius"/>
    </source>
</evidence>
<feature type="transmembrane region" description="Helical" evidence="1">
    <location>
        <begin position="317"/>
        <end position="340"/>
    </location>
</feature>
<keyword evidence="2" id="KW-0732">Signal</keyword>
<protein>
    <recommendedName>
        <fullName evidence="5">YibE/F family protein</fullName>
    </recommendedName>
</protein>
<evidence type="ECO:0000256" key="2">
    <source>
        <dbReference type="SAM" id="SignalP"/>
    </source>
</evidence>
<name>A0A1G1Y344_9BACT</name>
<feature type="transmembrane region" description="Helical" evidence="1">
    <location>
        <begin position="166"/>
        <end position="184"/>
    </location>
</feature>
<feature type="transmembrane region" description="Helical" evidence="1">
    <location>
        <begin position="142"/>
        <end position="159"/>
    </location>
</feature>
<reference evidence="3 4" key="1">
    <citation type="journal article" date="2016" name="Nat. Commun.">
        <title>Thousands of microbial genomes shed light on interconnected biogeochemical processes in an aquifer system.</title>
        <authorList>
            <person name="Anantharaman K."/>
            <person name="Brown C.T."/>
            <person name="Hug L.A."/>
            <person name="Sharon I."/>
            <person name="Castelle C.J."/>
            <person name="Probst A.J."/>
            <person name="Thomas B.C."/>
            <person name="Singh A."/>
            <person name="Wilkins M.J."/>
            <person name="Karaoz U."/>
            <person name="Brodie E.L."/>
            <person name="Williams K.H."/>
            <person name="Hubbard S.S."/>
            <person name="Banfield J.F."/>
        </authorList>
    </citation>
    <scope>NUCLEOTIDE SEQUENCE [LARGE SCALE GENOMIC DNA]</scope>
</reference>
<dbReference type="PANTHER" id="PTHR41771">
    <property type="entry name" value="MEMBRANE PROTEIN-RELATED"/>
    <property type="match status" value="1"/>
</dbReference>
<dbReference type="EMBL" id="MHIE01000006">
    <property type="protein sequence ID" value="OGY46246.1"/>
    <property type="molecule type" value="Genomic_DNA"/>
</dbReference>